<feature type="chain" id="PRO_5002205464" evidence="1">
    <location>
        <begin position="25"/>
        <end position="177"/>
    </location>
</feature>
<gene>
    <name evidence="2" type="ORF">K443DRAFT_13609</name>
</gene>
<keyword evidence="1" id="KW-0732">Signal</keyword>
<organism evidence="2 3">
    <name type="scientific">Laccaria amethystina LaAM-08-1</name>
    <dbReference type="NCBI Taxonomy" id="1095629"/>
    <lineage>
        <taxon>Eukaryota</taxon>
        <taxon>Fungi</taxon>
        <taxon>Dikarya</taxon>
        <taxon>Basidiomycota</taxon>
        <taxon>Agaricomycotina</taxon>
        <taxon>Agaricomycetes</taxon>
        <taxon>Agaricomycetidae</taxon>
        <taxon>Agaricales</taxon>
        <taxon>Agaricineae</taxon>
        <taxon>Hydnangiaceae</taxon>
        <taxon>Laccaria</taxon>
    </lineage>
</organism>
<dbReference type="AlphaFoldDB" id="A0A0C9WNZ9"/>
<name>A0A0C9WNZ9_9AGAR</name>
<evidence type="ECO:0000256" key="1">
    <source>
        <dbReference type="SAM" id="SignalP"/>
    </source>
</evidence>
<keyword evidence="3" id="KW-1185">Reference proteome</keyword>
<dbReference type="HOGENOM" id="CLU_1518102_0_0_1"/>
<proteinExistence type="predicted"/>
<dbReference type="EMBL" id="KN838910">
    <property type="protein sequence ID" value="KIJ92435.1"/>
    <property type="molecule type" value="Genomic_DNA"/>
</dbReference>
<evidence type="ECO:0000313" key="3">
    <source>
        <dbReference type="Proteomes" id="UP000054477"/>
    </source>
</evidence>
<feature type="signal peptide" evidence="1">
    <location>
        <begin position="1"/>
        <end position="24"/>
    </location>
</feature>
<reference evidence="2 3" key="1">
    <citation type="submission" date="2014-04" db="EMBL/GenBank/DDBJ databases">
        <authorList>
            <consortium name="DOE Joint Genome Institute"/>
            <person name="Kuo A."/>
            <person name="Kohler A."/>
            <person name="Nagy L.G."/>
            <person name="Floudas D."/>
            <person name="Copeland A."/>
            <person name="Barry K.W."/>
            <person name="Cichocki N."/>
            <person name="Veneault-Fourrey C."/>
            <person name="LaButti K."/>
            <person name="Lindquist E.A."/>
            <person name="Lipzen A."/>
            <person name="Lundell T."/>
            <person name="Morin E."/>
            <person name="Murat C."/>
            <person name="Sun H."/>
            <person name="Tunlid A."/>
            <person name="Henrissat B."/>
            <person name="Grigoriev I.V."/>
            <person name="Hibbett D.S."/>
            <person name="Martin F."/>
            <person name="Nordberg H.P."/>
            <person name="Cantor M.N."/>
            <person name="Hua S.X."/>
        </authorList>
    </citation>
    <scope>NUCLEOTIDE SEQUENCE [LARGE SCALE GENOMIC DNA]</scope>
    <source>
        <strain evidence="2 3">LaAM-08-1</strain>
    </source>
</reference>
<dbReference type="OrthoDB" id="2857942at2759"/>
<accession>A0A0C9WNZ9</accession>
<protein>
    <submittedName>
        <fullName evidence="2">Uncharacterized protein</fullName>
    </submittedName>
</protein>
<sequence>MQVELFSILSALTVAALFAPPSSSASSFTITIVMFESVRGCTGNSFVYEEVQAGRCMARIPRVVRVFRIFPRSRARGLPRRRVLESGLCVGKRHLDERSLPEEGEAKDPTPSLFACNDHAGVKNTVVVPAGDEDAAQKISDLYQAKDFEALAKHEKGDKEYVKVPTLWAFLARLDAF</sequence>
<dbReference type="Proteomes" id="UP000054477">
    <property type="component" value="Unassembled WGS sequence"/>
</dbReference>
<reference evidence="3" key="2">
    <citation type="submission" date="2015-01" db="EMBL/GenBank/DDBJ databases">
        <title>Evolutionary Origins and Diversification of the Mycorrhizal Mutualists.</title>
        <authorList>
            <consortium name="DOE Joint Genome Institute"/>
            <consortium name="Mycorrhizal Genomics Consortium"/>
            <person name="Kohler A."/>
            <person name="Kuo A."/>
            <person name="Nagy L.G."/>
            <person name="Floudas D."/>
            <person name="Copeland A."/>
            <person name="Barry K.W."/>
            <person name="Cichocki N."/>
            <person name="Veneault-Fourrey C."/>
            <person name="LaButti K."/>
            <person name="Lindquist E.A."/>
            <person name="Lipzen A."/>
            <person name="Lundell T."/>
            <person name="Morin E."/>
            <person name="Murat C."/>
            <person name="Riley R."/>
            <person name="Ohm R."/>
            <person name="Sun H."/>
            <person name="Tunlid A."/>
            <person name="Henrissat B."/>
            <person name="Grigoriev I.V."/>
            <person name="Hibbett D.S."/>
            <person name="Martin F."/>
        </authorList>
    </citation>
    <scope>NUCLEOTIDE SEQUENCE [LARGE SCALE GENOMIC DNA]</scope>
    <source>
        <strain evidence="3">LaAM-08-1</strain>
    </source>
</reference>
<evidence type="ECO:0000313" key="2">
    <source>
        <dbReference type="EMBL" id="KIJ92435.1"/>
    </source>
</evidence>